<gene>
    <name evidence="1" type="ORF">B7P43_G05393</name>
</gene>
<dbReference type="Proteomes" id="UP000235965">
    <property type="component" value="Unassembled WGS sequence"/>
</dbReference>
<dbReference type="InParanoid" id="A0A2J7Q7H1"/>
<dbReference type="AlphaFoldDB" id="A0A2J7Q7H1"/>
<name>A0A2J7Q7H1_9NEOP</name>
<keyword evidence="2" id="KW-1185">Reference proteome</keyword>
<dbReference type="EMBL" id="NEVH01017442">
    <property type="protein sequence ID" value="PNF24534.1"/>
    <property type="molecule type" value="Genomic_DNA"/>
</dbReference>
<evidence type="ECO:0000313" key="1">
    <source>
        <dbReference type="EMBL" id="PNF24534.1"/>
    </source>
</evidence>
<accession>A0A2J7Q7H1</accession>
<comment type="caution">
    <text evidence="1">The sequence shown here is derived from an EMBL/GenBank/DDBJ whole genome shotgun (WGS) entry which is preliminary data.</text>
</comment>
<sequence length="102" mass="12207">MMLKFFLYQISQKQHLYFLQIELSCLSEEIHFQIRLCDFSGVAPQLILVNKYKNILMLLCISLDWLWRTTDLTPLDFWGYMEYGYQEESKTRDETLATNHGS</sequence>
<organism evidence="1 2">
    <name type="scientific">Cryptotermes secundus</name>
    <dbReference type="NCBI Taxonomy" id="105785"/>
    <lineage>
        <taxon>Eukaryota</taxon>
        <taxon>Metazoa</taxon>
        <taxon>Ecdysozoa</taxon>
        <taxon>Arthropoda</taxon>
        <taxon>Hexapoda</taxon>
        <taxon>Insecta</taxon>
        <taxon>Pterygota</taxon>
        <taxon>Neoptera</taxon>
        <taxon>Polyneoptera</taxon>
        <taxon>Dictyoptera</taxon>
        <taxon>Blattodea</taxon>
        <taxon>Blattoidea</taxon>
        <taxon>Termitoidae</taxon>
        <taxon>Kalotermitidae</taxon>
        <taxon>Cryptotermitinae</taxon>
        <taxon>Cryptotermes</taxon>
    </lineage>
</organism>
<evidence type="ECO:0000313" key="2">
    <source>
        <dbReference type="Proteomes" id="UP000235965"/>
    </source>
</evidence>
<reference evidence="1 2" key="1">
    <citation type="submission" date="2017-12" db="EMBL/GenBank/DDBJ databases">
        <title>Hemimetabolous genomes reveal molecular basis of termite eusociality.</title>
        <authorList>
            <person name="Harrison M.C."/>
            <person name="Jongepier E."/>
            <person name="Robertson H.M."/>
            <person name="Arning N."/>
            <person name="Bitard-Feildel T."/>
            <person name="Chao H."/>
            <person name="Childers C.P."/>
            <person name="Dinh H."/>
            <person name="Doddapaneni H."/>
            <person name="Dugan S."/>
            <person name="Gowin J."/>
            <person name="Greiner C."/>
            <person name="Han Y."/>
            <person name="Hu H."/>
            <person name="Hughes D.S.T."/>
            <person name="Huylmans A.-K."/>
            <person name="Kemena C."/>
            <person name="Kremer L.P.M."/>
            <person name="Lee S.L."/>
            <person name="Lopez-Ezquerra A."/>
            <person name="Mallet L."/>
            <person name="Monroy-Kuhn J.M."/>
            <person name="Moser A."/>
            <person name="Murali S.C."/>
            <person name="Muzny D.M."/>
            <person name="Otani S."/>
            <person name="Piulachs M.-D."/>
            <person name="Poelchau M."/>
            <person name="Qu J."/>
            <person name="Schaub F."/>
            <person name="Wada-Katsumata A."/>
            <person name="Worley K.C."/>
            <person name="Xie Q."/>
            <person name="Ylla G."/>
            <person name="Poulsen M."/>
            <person name="Gibbs R.A."/>
            <person name="Schal C."/>
            <person name="Richards S."/>
            <person name="Belles X."/>
            <person name="Korb J."/>
            <person name="Bornberg-Bauer E."/>
        </authorList>
    </citation>
    <scope>NUCLEOTIDE SEQUENCE [LARGE SCALE GENOMIC DNA]</scope>
    <source>
        <tissue evidence="1">Whole body</tissue>
    </source>
</reference>
<protein>
    <submittedName>
        <fullName evidence="1">Uncharacterized protein</fullName>
    </submittedName>
</protein>
<proteinExistence type="predicted"/>